<proteinExistence type="predicted"/>
<protein>
    <submittedName>
        <fullName evidence="3">PTS system N-acetylgalactosamine-specific IIA component</fullName>
    </submittedName>
</protein>
<dbReference type="InterPro" id="IPR036662">
    <property type="entry name" value="PTS_EIIA_man-typ_sf"/>
</dbReference>
<keyword evidence="1" id="KW-0808">Transferase</keyword>
<dbReference type="PANTHER" id="PTHR33799">
    <property type="entry name" value="PTS PERMEASE-RELATED-RELATED"/>
    <property type="match status" value="1"/>
</dbReference>
<dbReference type="RefSeq" id="WP_113920853.1">
    <property type="nucleotide sequence ID" value="NZ_QNRX01000010.1"/>
</dbReference>
<dbReference type="AlphaFoldDB" id="A0A366I551"/>
<gene>
    <name evidence="3" type="ORF">DES36_11083</name>
</gene>
<dbReference type="OrthoDB" id="6623712at2"/>
<dbReference type="InterPro" id="IPR004701">
    <property type="entry name" value="PTS_EIIA_man-typ"/>
</dbReference>
<dbReference type="SUPFAM" id="SSF53062">
    <property type="entry name" value="PTS system fructose IIA component-like"/>
    <property type="match status" value="1"/>
</dbReference>
<accession>A0A366I551</accession>
<organism evidence="3 4">
    <name type="scientific">Alkalibaculum bacchi</name>
    <dbReference type="NCBI Taxonomy" id="645887"/>
    <lineage>
        <taxon>Bacteria</taxon>
        <taxon>Bacillati</taxon>
        <taxon>Bacillota</taxon>
        <taxon>Clostridia</taxon>
        <taxon>Eubacteriales</taxon>
        <taxon>Eubacteriaceae</taxon>
        <taxon>Alkalibaculum</taxon>
    </lineage>
</organism>
<dbReference type="PANTHER" id="PTHR33799:SF1">
    <property type="entry name" value="PTS SYSTEM MANNOSE-SPECIFIC EIIAB COMPONENT-RELATED"/>
    <property type="match status" value="1"/>
</dbReference>
<comment type="caution">
    <text evidence="3">The sequence shown here is derived from an EMBL/GenBank/DDBJ whole genome shotgun (WGS) entry which is preliminary data.</text>
</comment>
<dbReference type="GO" id="GO:0016740">
    <property type="term" value="F:transferase activity"/>
    <property type="evidence" value="ECO:0007669"/>
    <property type="project" value="UniProtKB-KW"/>
</dbReference>
<evidence type="ECO:0000259" key="2">
    <source>
        <dbReference type="PROSITE" id="PS51096"/>
    </source>
</evidence>
<dbReference type="GO" id="GO:0016020">
    <property type="term" value="C:membrane"/>
    <property type="evidence" value="ECO:0007669"/>
    <property type="project" value="InterPro"/>
</dbReference>
<dbReference type="PROSITE" id="PS51096">
    <property type="entry name" value="PTS_EIIA_TYPE_4"/>
    <property type="match status" value="1"/>
</dbReference>
<evidence type="ECO:0000313" key="4">
    <source>
        <dbReference type="Proteomes" id="UP000253490"/>
    </source>
</evidence>
<name>A0A366I551_9FIRM</name>
<evidence type="ECO:0000313" key="3">
    <source>
        <dbReference type="EMBL" id="RBP63340.1"/>
    </source>
</evidence>
<keyword evidence="4" id="KW-1185">Reference proteome</keyword>
<dbReference type="InterPro" id="IPR051471">
    <property type="entry name" value="Bacterial_PTS_sugar_comp"/>
</dbReference>
<reference evidence="3 4" key="1">
    <citation type="submission" date="2018-06" db="EMBL/GenBank/DDBJ databases">
        <title>Genomic Encyclopedia of Type Strains, Phase IV (KMG-IV): sequencing the most valuable type-strain genomes for metagenomic binning, comparative biology and taxonomic classification.</title>
        <authorList>
            <person name="Goeker M."/>
        </authorList>
    </citation>
    <scope>NUCLEOTIDE SEQUENCE [LARGE SCALE GENOMIC DNA]</scope>
    <source>
        <strain evidence="3 4">DSM 22112</strain>
    </source>
</reference>
<evidence type="ECO:0000256" key="1">
    <source>
        <dbReference type="ARBA" id="ARBA00022679"/>
    </source>
</evidence>
<dbReference type="GO" id="GO:0009401">
    <property type="term" value="P:phosphoenolpyruvate-dependent sugar phosphotransferase system"/>
    <property type="evidence" value="ECO:0007669"/>
    <property type="project" value="InterPro"/>
</dbReference>
<sequence length="143" mass="15588">MNYVVLVSHGIFAQGVHSVLDMLVGSNRNDILSISLKDGMSGDDFYNEFDKVISMLTEEDKVLLLGDIIGGSPLTNAINCLHERKLLDNTVVFGGINVPLALNAALFKDTVSSIEELKEQLISEATGSLKIVTFEDENDDDDI</sequence>
<dbReference type="Pfam" id="PF03610">
    <property type="entry name" value="EIIA-man"/>
    <property type="match status" value="1"/>
</dbReference>
<dbReference type="Gene3D" id="3.40.50.510">
    <property type="entry name" value="Phosphotransferase system, mannose-type IIA component"/>
    <property type="match status" value="1"/>
</dbReference>
<dbReference type="Proteomes" id="UP000253490">
    <property type="component" value="Unassembled WGS sequence"/>
</dbReference>
<dbReference type="EMBL" id="QNRX01000010">
    <property type="protein sequence ID" value="RBP63340.1"/>
    <property type="molecule type" value="Genomic_DNA"/>
</dbReference>
<feature type="domain" description="PTS EIIA type-4" evidence="2">
    <location>
        <begin position="1"/>
        <end position="129"/>
    </location>
</feature>